<evidence type="ECO:0000313" key="1">
    <source>
        <dbReference type="EMBL" id="QQG36642.1"/>
    </source>
</evidence>
<accession>A0A7T5R362</accession>
<dbReference type="AlphaFoldDB" id="A0A7T5R362"/>
<proteinExistence type="predicted"/>
<sequence>MKIWQSTGFTCGPAALMMALRAVCPDYGACPVDEFMIWREANTVFMGEGHPGCGPYGLALAAVRRGARAAIWLSQRHNMFAATLEDSCQSQIMHMVEQRDLADAENAGVVIIERSFLLRDVLGEAAGAVLLLVKDSSGVDDHWIVLVPEGQDGWVVFDPDQTAGHTEVNVTALERRLPDHRAAIFLRRP</sequence>
<protein>
    <submittedName>
        <fullName evidence="1">Peptidase C39 family protein</fullName>
    </submittedName>
</protein>
<dbReference type="InterPro" id="IPR021770">
    <property type="entry name" value="DUF3335"/>
</dbReference>
<gene>
    <name evidence="1" type="ORF">HYS17_02380</name>
</gene>
<evidence type="ECO:0000313" key="2">
    <source>
        <dbReference type="Proteomes" id="UP000595362"/>
    </source>
</evidence>
<reference evidence="1 2" key="1">
    <citation type="submission" date="2020-07" db="EMBL/GenBank/DDBJ databases">
        <title>Huge and variable diversity of episymbiotic CPR bacteria and DPANN archaea in groundwater ecosystems.</title>
        <authorList>
            <person name="He C.Y."/>
            <person name="Keren R."/>
            <person name="Whittaker M."/>
            <person name="Farag I.F."/>
            <person name="Doudna J."/>
            <person name="Cate J.H.D."/>
            <person name="Banfield J.F."/>
        </authorList>
    </citation>
    <scope>NUCLEOTIDE SEQUENCE [LARGE SCALE GENOMIC DNA]</scope>
    <source>
        <strain evidence="1">NC_groundwater_70_Ag_B-0.1um_54_66</strain>
    </source>
</reference>
<dbReference type="Pfam" id="PF11814">
    <property type="entry name" value="DUF3335"/>
    <property type="match status" value="1"/>
</dbReference>
<dbReference type="EMBL" id="CP066681">
    <property type="protein sequence ID" value="QQG36642.1"/>
    <property type="molecule type" value="Genomic_DNA"/>
</dbReference>
<organism evidence="1 2">
    <name type="scientific">Micavibrio aeruginosavorus</name>
    <dbReference type="NCBI Taxonomy" id="349221"/>
    <lineage>
        <taxon>Bacteria</taxon>
        <taxon>Pseudomonadati</taxon>
        <taxon>Bdellovibrionota</taxon>
        <taxon>Bdellovibrionia</taxon>
        <taxon>Bdellovibrionales</taxon>
        <taxon>Pseudobdellovibrionaceae</taxon>
        <taxon>Micavibrio</taxon>
    </lineage>
</organism>
<dbReference type="Proteomes" id="UP000595362">
    <property type="component" value="Chromosome"/>
</dbReference>
<name>A0A7T5R362_9BACT</name>